<feature type="DNA-binding region" description="H-T-H motif" evidence="4">
    <location>
        <begin position="35"/>
        <end position="54"/>
    </location>
</feature>
<keyword evidence="3" id="KW-0804">Transcription</keyword>
<keyword evidence="1" id="KW-0805">Transcription regulation</keyword>
<evidence type="ECO:0000313" key="7">
    <source>
        <dbReference type="Proteomes" id="UP000030661"/>
    </source>
</evidence>
<evidence type="ECO:0000256" key="2">
    <source>
        <dbReference type="ARBA" id="ARBA00023125"/>
    </source>
</evidence>
<protein>
    <submittedName>
        <fullName evidence="6">Transcriptional regulator, TetR family</fullName>
    </submittedName>
</protein>
<dbReference type="InterPro" id="IPR023772">
    <property type="entry name" value="DNA-bd_HTH_TetR-type_CS"/>
</dbReference>
<evidence type="ECO:0000259" key="5">
    <source>
        <dbReference type="PROSITE" id="PS50977"/>
    </source>
</evidence>
<dbReference type="HOGENOM" id="CLU_069356_12_1_0"/>
<dbReference type="SUPFAM" id="SSF46689">
    <property type="entry name" value="Homeodomain-like"/>
    <property type="match status" value="1"/>
</dbReference>
<dbReference type="GO" id="GO:0000976">
    <property type="term" value="F:transcription cis-regulatory region binding"/>
    <property type="evidence" value="ECO:0007669"/>
    <property type="project" value="TreeGrafter"/>
</dbReference>
<dbReference type="InterPro" id="IPR050109">
    <property type="entry name" value="HTH-type_TetR-like_transc_reg"/>
</dbReference>
<dbReference type="PROSITE" id="PS01081">
    <property type="entry name" value="HTH_TETR_1"/>
    <property type="match status" value="1"/>
</dbReference>
<dbReference type="GO" id="GO:0003700">
    <property type="term" value="F:DNA-binding transcription factor activity"/>
    <property type="evidence" value="ECO:0007669"/>
    <property type="project" value="TreeGrafter"/>
</dbReference>
<evidence type="ECO:0000256" key="4">
    <source>
        <dbReference type="PROSITE-ProRule" id="PRU00335"/>
    </source>
</evidence>
<evidence type="ECO:0000256" key="3">
    <source>
        <dbReference type="ARBA" id="ARBA00023163"/>
    </source>
</evidence>
<evidence type="ECO:0000256" key="1">
    <source>
        <dbReference type="ARBA" id="ARBA00023015"/>
    </source>
</evidence>
<dbReference type="Proteomes" id="UP000030661">
    <property type="component" value="Unassembled WGS sequence"/>
</dbReference>
<organism evidence="6 7">
    <name type="scientific">Vecturithrix granuli</name>
    <dbReference type="NCBI Taxonomy" id="1499967"/>
    <lineage>
        <taxon>Bacteria</taxon>
        <taxon>Candidatus Moduliflexota</taxon>
        <taxon>Candidatus Vecturitrichia</taxon>
        <taxon>Candidatus Vecturitrichales</taxon>
        <taxon>Candidatus Vecturitrichaceae</taxon>
        <taxon>Candidatus Vecturithrix</taxon>
    </lineage>
</organism>
<evidence type="ECO:0000313" key="6">
    <source>
        <dbReference type="EMBL" id="GAK56066.1"/>
    </source>
</evidence>
<dbReference type="FunFam" id="1.10.10.60:FF:000141">
    <property type="entry name" value="TetR family transcriptional regulator"/>
    <property type="match status" value="1"/>
</dbReference>
<dbReference type="SUPFAM" id="SSF48498">
    <property type="entry name" value="Tetracyclin repressor-like, C-terminal domain"/>
    <property type="match status" value="1"/>
</dbReference>
<dbReference type="AlphaFoldDB" id="A0A081BUR1"/>
<gene>
    <name evidence="6" type="ORF">U27_03028</name>
</gene>
<keyword evidence="7" id="KW-1185">Reference proteome</keyword>
<dbReference type="Pfam" id="PF00440">
    <property type="entry name" value="TetR_N"/>
    <property type="match status" value="1"/>
</dbReference>
<dbReference type="PANTHER" id="PTHR30055:SF234">
    <property type="entry name" value="HTH-TYPE TRANSCRIPTIONAL REGULATOR BETI"/>
    <property type="match status" value="1"/>
</dbReference>
<dbReference type="Gene3D" id="1.10.10.60">
    <property type="entry name" value="Homeodomain-like"/>
    <property type="match status" value="1"/>
</dbReference>
<reference evidence="6 7" key="1">
    <citation type="journal article" date="2015" name="PeerJ">
        <title>First genomic representation of candidate bacterial phylum KSB3 points to enhanced environmental sensing as a trigger of wastewater bulking.</title>
        <authorList>
            <person name="Sekiguchi Y."/>
            <person name="Ohashi A."/>
            <person name="Parks D.H."/>
            <person name="Yamauchi T."/>
            <person name="Tyson G.W."/>
            <person name="Hugenholtz P."/>
        </authorList>
    </citation>
    <scope>NUCLEOTIDE SEQUENCE [LARGE SCALE GENOMIC DNA]</scope>
</reference>
<accession>A0A081BUR1</accession>
<dbReference type="InterPro" id="IPR036271">
    <property type="entry name" value="Tet_transcr_reg_TetR-rel_C_sf"/>
</dbReference>
<dbReference type="PANTHER" id="PTHR30055">
    <property type="entry name" value="HTH-TYPE TRANSCRIPTIONAL REGULATOR RUTR"/>
    <property type="match status" value="1"/>
</dbReference>
<sequence>MGVQERKEREKLARQEAILKAAQKIFLTKGLDQTTIDDVAEKAELSKGTIYLYFKSKEELYISVFLKGLDVLMGQFQAMRIQLQGARADELIQEVKEIYYRFFKEYPEYFYINSLLYHGRIKDKINPYIWALTHQKTKKCLMVFADIIQKGIADGLFRQVDSWKTANSFWGAATGVMMLLEDEEHRKYIGIPIKELLDYTTNLLIESLKVRQL</sequence>
<name>A0A081BUR1_VECG1</name>
<proteinExistence type="predicted"/>
<dbReference type="PROSITE" id="PS50977">
    <property type="entry name" value="HTH_TETR_2"/>
    <property type="match status" value="1"/>
</dbReference>
<dbReference type="InterPro" id="IPR001647">
    <property type="entry name" value="HTH_TetR"/>
</dbReference>
<keyword evidence="2 4" id="KW-0238">DNA-binding</keyword>
<feature type="domain" description="HTH tetR-type" evidence="5">
    <location>
        <begin position="12"/>
        <end position="72"/>
    </location>
</feature>
<dbReference type="InterPro" id="IPR009057">
    <property type="entry name" value="Homeodomain-like_sf"/>
</dbReference>
<dbReference type="STRING" id="1499967.U27_03028"/>
<dbReference type="PRINTS" id="PR00455">
    <property type="entry name" value="HTHTETR"/>
</dbReference>
<dbReference type="eggNOG" id="COG1309">
    <property type="taxonomic scope" value="Bacteria"/>
</dbReference>
<dbReference type="EMBL" id="DF820464">
    <property type="protein sequence ID" value="GAK56066.1"/>
    <property type="molecule type" value="Genomic_DNA"/>
</dbReference>
<dbReference type="Gene3D" id="1.10.357.10">
    <property type="entry name" value="Tetracycline Repressor, domain 2"/>
    <property type="match status" value="1"/>
</dbReference>